<dbReference type="Proteomes" id="UP000000702">
    <property type="component" value="Unassembled WGS sequence"/>
</dbReference>
<feature type="compositionally biased region" description="Basic and acidic residues" evidence="1">
    <location>
        <begin position="101"/>
        <end position="110"/>
    </location>
</feature>
<comment type="caution">
    <text evidence="2">The sequence shown here is derived from an EMBL/GenBank/DDBJ whole genome shotgun (WGS) entry which is preliminary data.</text>
</comment>
<reference evidence="3" key="1">
    <citation type="submission" date="2011-07" db="EMBL/GenBank/DDBJ databases">
        <title>Divergent evolution of antigenic variation in African trypanosomes.</title>
        <authorList>
            <person name="Jackson A.P."/>
            <person name="Berry A."/>
            <person name="Allison H.C."/>
            <person name="Burton P."/>
            <person name="Anderson J."/>
            <person name="Aslett M."/>
            <person name="Brown R."/>
            <person name="Corton N."/>
            <person name="Harris D."/>
            <person name="Hauser H."/>
            <person name="Gamble J."/>
            <person name="Gilderthorp R."/>
            <person name="McQuillan J."/>
            <person name="Quail M.A."/>
            <person name="Sanders M."/>
            <person name="Van Tonder A."/>
            <person name="Ginger M.L."/>
            <person name="Donelson J.E."/>
            <person name="Field M.C."/>
            <person name="Barry J.D."/>
            <person name="Berriman M."/>
            <person name="Hertz-Fowler C."/>
        </authorList>
    </citation>
    <scope>NUCLEOTIDE SEQUENCE [LARGE SCALE GENOMIC DNA]</scope>
    <source>
        <strain evidence="3">IL3000</strain>
    </source>
</reference>
<evidence type="ECO:0000256" key="1">
    <source>
        <dbReference type="SAM" id="MobiDB-lite"/>
    </source>
</evidence>
<gene>
    <name evidence="2" type="ORF">TCIL3000_0_53710</name>
</gene>
<dbReference type="EMBL" id="CAEQ01001646">
    <property type="protein sequence ID" value="CCD14785.1"/>
    <property type="molecule type" value="Genomic_DNA"/>
</dbReference>
<organism evidence="2 3">
    <name type="scientific">Trypanosoma congolense (strain IL3000)</name>
    <dbReference type="NCBI Taxonomy" id="1068625"/>
    <lineage>
        <taxon>Eukaryota</taxon>
        <taxon>Discoba</taxon>
        <taxon>Euglenozoa</taxon>
        <taxon>Kinetoplastea</taxon>
        <taxon>Metakinetoplastina</taxon>
        <taxon>Trypanosomatida</taxon>
        <taxon>Trypanosomatidae</taxon>
        <taxon>Trypanosoma</taxon>
        <taxon>Nannomonas</taxon>
    </lineage>
</organism>
<evidence type="ECO:0000313" key="3">
    <source>
        <dbReference type="Proteomes" id="UP000000702"/>
    </source>
</evidence>
<reference evidence="2 3" key="2">
    <citation type="journal article" date="2012" name="Proc. Natl. Acad. Sci. U.S.A.">
        <title>Antigenic diversity is generated by distinct evolutionary mechanisms in African trypanosome species.</title>
        <authorList>
            <person name="Jackson A.P."/>
            <person name="Berry A."/>
            <person name="Aslett M."/>
            <person name="Allison H.C."/>
            <person name="Burton P."/>
            <person name="Vavrova-Anderson J."/>
            <person name="Brown R."/>
            <person name="Browne H."/>
            <person name="Corton N."/>
            <person name="Hauser H."/>
            <person name="Gamble J."/>
            <person name="Gilderthorp R."/>
            <person name="Marcello L."/>
            <person name="McQuillan J."/>
            <person name="Otto T.D."/>
            <person name="Quail M.A."/>
            <person name="Sanders M.J."/>
            <person name="van Tonder A."/>
            <person name="Ginger M.L."/>
            <person name="Field M.C."/>
            <person name="Barry J.D."/>
            <person name="Hertz-Fowler C."/>
            <person name="Berriman M."/>
        </authorList>
    </citation>
    <scope>NUCLEOTIDE SEQUENCE [LARGE SCALE GENOMIC DNA]</scope>
    <source>
        <strain evidence="2 3">IL3000</strain>
    </source>
</reference>
<keyword evidence="3" id="KW-1185">Reference proteome</keyword>
<dbReference type="AlphaFoldDB" id="F9WBZ8"/>
<name>F9WBZ8_TRYCI</name>
<feature type="compositionally biased region" description="Basic and acidic residues" evidence="1">
    <location>
        <begin position="71"/>
        <end position="87"/>
    </location>
</feature>
<evidence type="ECO:0000313" key="2">
    <source>
        <dbReference type="EMBL" id="CCD14785.1"/>
    </source>
</evidence>
<accession>F9WBZ8</accession>
<protein>
    <submittedName>
        <fullName evidence="2">Uncharacterized protein</fullName>
    </submittedName>
</protein>
<sequence length="110" mass="12362">MPSAKLITRCRYCNFQAMRSKRLSASVYRRSFQSQSRMEPAALRQKGNKAPATAATQRLGPFSHATQQTTIEKRKERNRSAEGRDAYSNEVTAPTAVPQDKCSDTRHASQ</sequence>
<proteinExistence type="predicted"/>
<feature type="region of interest" description="Disordered" evidence="1">
    <location>
        <begin position="28"/>
        <end position="110"/>
    </location>
</feature>